<feature type="transmembrane region" description="Helical" evidence="6">
    <location>
        <begin position="89"/>
        <end position="114"/>
    </location>
</feature>
<comment type="subcellular location">
    <subcellularLocation>
        <location evidence="1">Membrane</location>
        <topology evidence="1">Multi-pass membrane protein</topology>
    </subcellularLocation>
</comment>
<organism evidence="8 9">
    <name type="scientific">Bimuria novae-zelandiae CBS 107.79</name>
    <dbReference type="NCBI Taxonomy" id="1447943"/>
    <lineage>
        <taxon>Eukaryota</taxon>
        <taxon>Fungi</taxon>
        <taxon>Dikarya</taxon>
        <taxon>Ascomycota</taxon>
        <taxon>Pezizomycotina</taxon>
        <taxon>Dothideomycetes</taxon>
        <taxon>Pleosporomycetidae</taxon>
        <taxon>Pleosporales</taxon>
        <taxon>Massarineae</taxon>
        <taxon>Didymosphaeriaceae</taxon>
        <taxon>Bimuria</taxon>
    </lineage>
</organism>
<evidence type="ECO:0000256" key="1">
    <source>
        <dbReference type="ARBA" id="ARBA00004141"/>
    </source>
</evidence>
<evidence type="ECO:0000256" key="3">
    <source>
        <dbReference type="ARBA" id="ARBA00022989"/>
    </source>
</evidence>
<feature type="transmembrane region" description="Helical" evidence="6">
    <location>
        <begin position="134"/>
        <end position="162"/>
    </location>
</feature>
<dbReference type="InterPro" id="IPR049326">
    <property type="entry name" value="Rhodopsin_dom_fungi"/>
</dbReference>
<accession>A0A6A5UI68</accession>
<name>A0A6A5UI68_9PLEO</name>
<evidence type="ECO:0000313" key="9">
    <source>
        <dbReference type="Proteomes" id="UP000800036"/>
    </source>
</evidence>
<dbReference type="Proteomes" id="UP000800036">
    <property type="component" value="Unassembled WGS sequence"/>
</dbReference>
<evidence type="ECO:0000256" key="6">
    <source>
        <dbReference type="SAM" id="Phobius"/>
    </source>
</evidence>
<gene>
    <name evidence="8" type="ORF">BU23DRAFT_575648</name>
</gene>
<evidence type="ECO:0000256" key="4">
    <source>
        <dbReference type="ARBA" id="ARBA00023136"/>
    </source>
</evidence>
<sequence length="409" mass="45762">MMRQSRNSEDEGPVIARVGIAVYVVAVFFVALRFLTRGWLVRRYGLDDLFIGLALLFGAGETVTLLFQVKHGRGRHSDQVAVGDLNKMIMYKYIGLLLYYVANWAVKMSILILYHRIYSLQKALPWYLRREVVWAMAAAVTASTLSFFLVESFGCVPVSAIFDLDNTEKRCIARGVFHFAQAGINCFTDLVLVVFPLPLLGLLKISRRQRYLLVLIFSIGFLPLVATTIRLCHLVMAVRSTVKPHPYGDPSWKRRWIPLWSQIEIDVGIVAASLPSLNPLLKQMWSGFAHTGSILPSRIPSLIESGTRNLGRDAPSFQKLPSIISSLPKRSVSTLGELDHGKRLTWYDDARNSEDREDGCKIFPGPFDTTQMGVARTVDTQLSRAAFVDVPSSPRRDGFLVPSEPNGAC</sequence>
<dbReference type="PANTHER" id="PTHR33048">
    <property type="entry name" value="PTH11-LIKE INTEGRAL MEMBRANE PROTEIN (AFU_ORTHOLOGUE AFUA_5G11245)"/>
    <property type="match status" value="1"/>
</dbReference>
<dbReference type="AlphaFoldDB" id="A0A6A5UI68"/>
<feature type="transmembrane region" description="Helical" evidence="6">
    <location>
        <begin position="48"/>
        <end position="69"/>
    </location>
</feature>
<keyword evidence="4 6" id="KW-0472">Membrane</keyword>
<feature type="transmembrane region" description="Helical" evidence="6">
    <location>
        <begin position="14"/>
        <end position="36"/>
    </location>
</feature>
<dbReference type="InterPro" id="IPR052337">
    <property type="entry name" value="SAT4-like"/>
</dbReference>
<dbReference type="EMBL" id="ML976786">
    <property type="protein sequence ID" value="KAF1964478.1"/>
    <property type="molecule type" value="Genomic_DNA"/>
</dbReference>
<proteinExistence type="inferred from homology"/>
<evidence type="ECO:0000256" key="5">
    <source>
        <dbReference type="ARBA" id="ARBA00038359"/>
    </source>
</evidence>
<keyword evidence="9" id="KW-1185">Reference proteome</keyword>
<keyword evidence="2 6" id="KW-0812">Transmembrane</keyword>
<dbReference type="PANTHER" id="PTHR33048:SF123">
    <property type="entry name" value="INTEGRAL MEMBRANE PROTEIN"/>
    <property type="match status" value="1"/>
</dbReference>
<feature type="transmembrane region" description="Helical" evidence="6">
    <location>
        <begin position="182"/>
        <end position="200"/>
    </location>
</feature>
<reference evidence="8" key="1">
    <citation type="journal article" date="2020" name="Stud. Mycol.">
        <title>101 Dothideomycetes genomes: a test case for predicting lifestyles and emergence of pathogens.</title>
        <authorList>
            <person name="Haridas S."/>
            <person name="Albert R."/>
            <person name="Binder M."/>
            <person name="Bloem J."/>
            <person name="Labutti K."/>
            <person name="Salamov A."/>
            <person name="Andreopoulos B."/>
            <person name="Baker S."/>
            <person name="Barry K."/>
            <person name="Bills G."/>
            <person name="Bluhm B."/>
            <person name="Cannon C."/>
            <person name="Castanera R."/>
            <person name="Culley D."/>
            <person name="Daum C."/>
            <person name="Ezra D."/>
            <person name="Gonzalez J."/>
            <person name="Henrissat B."/>
            <person name="Kuo A."/>
            <person name="Liang C."/>
            <person name="Lipzen A."/>
            <person name="Lutzoni F."/>
            <person name="Magnuson J."/>
            <person name="Mondo S."/>
            <person name="Nolan M."/>
            <person name="Ohm R."/>
            <person name="Pangilinan J."/>
            <person name="Park H.-J."/>
            <person name="Ramirez L."/>
            <person name="Alfaro M."/>
            <person name="Sun H."/>
            <person name="Tritt A."/>
            <person name="Yoshinaga Y."/>
            <person name="Zwiers L.-H."/>
            <person name="Turgeon B."/>
            <person name="Goodwin S."/>
            <person name="Spatafora J."/>
            <person name="Crous P."/>
            <person name="Grigoriev I."/>
        </authorList>
    </citation>
    <scope>NUCLEOTIDE SEQUENCE</scope>
    <source>
        <strain evidence="8">CBS 107.79</strain>
    </source>
</reference>
<comment type="similarity">
    <text evidence="5">Belongs to the SAT4 family.</text>
</comment>
<dbReference type="OrthoDB" id="5273647at2759"/>
<keyword evidence="3 6" id="KW-1133">Transmembrane helix</keyword>
<feature type="transmembrane region" description="Helical" evidence="6">
    <location>
        <begin position="212"/>
        <end position="236"/>
    </location>
</feature>
<evidence type="ECO:0000259" key="7">
    <source>
        <dbReference type="Pfam" id="PF20684"/>
    </source>
</evidence>
<protein>
    <recommendedName>
        <fullName evidence="7">Rhodopsin domain-containing protein</fullName>
    </recommendedName>
</protein>
<feature type="domain" description="Rhodopsin" evidence="7">
    <location>
        <begin position="32"/>
        <end position="282"/>
    </location>
</feature>
<dbReference type="GO" id="GO:0016020">
    <property type="term" value="C:membrane"/>
    <property type="evidence" value="ECO:0007669"/>
    <property type="project" value="UniProtKB-SubCell"/>
</dbReference>
<evidence type="ECO:0000256" key="2">
    <source>
        <dbReference type="ARBA" id="ARBA00022692"/>
    </source>
</evidence>
<dbReference type="Pfam" id="PF20684">
    <property type="entry name" value="Fung_rhodopsin"/>
    <property type="match status" value="1"/>
</dbReference>
<evidence type="ECO:0000313" key="8">
    <source>
        <dbReference type="EMBL" id="KAF1964478.1"/>
    </source>
</evidence>